<sequence>MADKTKSTKGKQPAETLPTRAEVKAKLRAALLDTDFRKQFAKPGKK</sequence>
<dbReference type="Proteomes" id="UP001596282">
    <property type="component" value="Unassembled WGS sequence"/>
</dbReference>
<evidence type="ECO:0000313" key="2">
    <source>
        <dbReference type="EMBL" id="MFC6180044.1"/>
    </source>
</evidence>
<name>A0ABW1RWY8_9LACO</name>
<proteinExistence type="predicted"/>
<feature type="region of interest" description="Disordered" evidence="1">
    <location>
        <begin position="1"/>
        <end position="22"/>
    </location>
</feature>
<comment type="caution">
    <text evidence="2">The sequence shown here is derived from an EMBL/GenBank/DDBJ whole genome shotgun (WGS) entry which is preliminary data.</text>
</comment>
<reference evidence="3" key="1">
    <citation type="journal article" date="2019" name="Int. J. Syst. Evol. Microbiol.">
        <title>The Global Catalogue of Microorganisms (GCM) 10K type strain sequencing project: providing services to taxonomists for standard genome sequencing and annotation.</title>
        <authorList>
            <consortium name="The Broad Institute Genomics Platform"/>
            <consortium name="The Broad Institute Genome Sequencing Center for Infectious Disease"/>
            <person name="Wu L."/>
            <person name="Ma J."/>
        </authorList>
    </citation>
    <scope>NUCLEOTIDE SEQUENCE [LARGE SCALE GENOMIC DNA]</scope>
    <source>
        <strain evidence="3">CCM 8933</strain>
    </source>
</reference>
<dbReference type="EMBL" id="JBHSSC010000005">
    <property type="protein sequence ID" value="MFC6180044.1"/>
    <property type="molecule type" value="Genomic_DNA"/>
</dbReference>
<protein>
    <submittedName>
        <fullName evidence="2">Uncharacterized protein</fullName>
    </submittedName>
</protein>
<evidence type="ECO:0000313" key="3">
    <source>
        <dbReference type="Proteomes" id="UP001596282"/>
    </source>
</evidence>
<gene>
    <name evidence="2" type="ORF">ACFP5Y_02130</name>
</gene>
<organism evidence="2 3">
    <name type="scientific">Lactiplantibacillus daowaiensis</name>
    <dbReference type="NCBI Taxonomy" id="2559918"/>
    <lineage>
        <taxon>Bacteria</taxon>
        <taxon>Bacillati</taxon>
        <taxon>Bacillota</taxon>
        <taxon>Bacilli</taxon>
        <taxon>Lactobacillales</taxon>
        <taxon>Lactobacillaceae</taxon>
        <taxon>Lactiplantibacillus</taxon>
    </lineage>
</organism>
<dbReference type="RefSeq" id="WP_171001432.1">
    <property type="nucleotide sequence ID" value="NZ_BJDJ01000006.1"/>
</dbReference>
<evidence type="ECO:0000256" key="1">
    <source>
        <dbReference type="SAM" id="MobiDB-lite"/>
    </source>
</evidence>
<accession>A0ABW1RWY8</accession>
<keyword evidence="3" id="KW-1185">Reference proteome</keyword>